<reference evidence="1 2" key="1">
    <citation type="submission" date="2019-03" db="EMBL/GenBank/DDBJ databases">
        <title>Genomic Encyclopedia of Type Strains, Phase IV (KMG-IV): sequencing the most valuable type-strain genomes for metagenomic binning, comparative biology and taxonomic classification.</title>
        <authorList>
            <person name="Goeker M."/>
        </authorList>
    </citation>
    <scope>NUCLEOTIDE SEQUENCE [LARGE SCALE GENOMIC DNA]</scope>
    <source>
        <strain evidence="1 2">DSM 25488</strain>
    </source>
</reference>
<dbReference type="Proteomes" id="UP000295724">
    <property type="component" value="Unassembled WGS sequence"/>
</dbReference>
<evidence type="ECO:0000313" key="2">
    <source>
        <dbReference type="Proteomes" id="UP000295724"/>
    </source>
</evidence>
<dbReference type="OrthoDB" id="6228409at2"/>
<dbReference type="EMBL" id="SNZB01000007">
    <property type="protein sequence ID" value="TDR16794.1"/>
    <property type="molecule type" value="Genomic_DNA"/>
</dbReference>
<protein>
    <submittedName>
        <fullName evidence="1">Uncharacterized protein</fullName>
    </submittedName>
</protein>
<gene>
    <name evidence="1" type="ORF">C8D91_2700</name>
</gene>
<sequence length="71" mass="8136">MLVKIAVPVFRCKEDENIFFSRLYDLSGFDQIISKGGQLYLTLVDVDEQETEAEIQEICAAWGAVFEVLKY</sequence>
<comment type="caution">
    <text evidence="1">The sequence shown here is derived from an EMBL/GenBank/DDBJ whole genome shotgun (WGS) entry which is preliminary data.</text>
</comment>
<dbReference type="RefSeq" id="WP_099020019.1">
    <property type="nucleotide sequence ID" value="NZ_NIHB01000005.1"/>
</dbReference>
<keyword evidence="2" id="KW-1185">Reference proteome</keyword>
<evidence type="ECO:0000313" key="1">
    <source>
        <dbReference type="EMBL" id="TDR16794.1"/>
    </source>
</evidence>
<proteinExistence type="predicted"/>
<dbReference type="AlphaFoldDB" id="A0A4R6XGC8"/>
<name>A0A4R6XGC8_9GAMM</name>
<organism evidence="1 2">
    <name type="scientific">Marinicella litoralis</name>
    <dbReference type="NCBI Taxonomy" id="644220"/>
    <lineage>
        <taxon>Bacteria</taxon>
        <taxon>Pseudomonadati</taxon>
        <taxon>Pseudomonadota</taxon>
        <taxon>Gammaproteobacteria</taxon>
        <taxon>Lysobacterales</taxon>
        <taxon>Marinicellaceae</taxon>
        <taxon>Marinicella</taxon>
    </lineage>
</organism>
<accession>A0A4R6XGC8</accession>